<proteinExistence type="predicted"/>
<accession>A0ACB9Q5E4</accession>
<sequence length="162" mass="18174">MEKKCLRPEKVVINLKQLPPIDPFRIINSSSQNRKDKAKTIASPEGVNLRPVSIKNSDNSENITSQIDSAHRGIKKGSARSNLYDICAASHWNTPIFECCKEEGPSHQRMFTFKVLIEIETESKTIMECFGAPCPTKKTAADHAAEGALWYLKHEGYVSKKQ</sequence>
<keyword evidence="2" id="KW-1185">Reference proteome</keyword>
<name>A0ACB9Q5E4_BAUVA</name>
<evidence type="ECO:0000313" key="1">
    <source>
        <dbReference type="EMBL" id="KAI4355800.1"/>
    </source>
</evidence>
<protein>
    <submittedName>
        <fullName evidence="1">Uncharacterized protein</fullName>
    </submittedName>
</protein>
<evidence type="ECO:0000313" key="2">
    <source>
        <dbReference type="Proteomes" id="UP000828941"/>
    </source>
</evidence>
<reference evidence="1 2" key="1">
    <citation type="journal article" date="2022" name="DNA Res.">
        <title>Chromosomal-level genome assembly of the orchid tree Bauhinia variegata (Leguminosae; Cercidoideae) supports the allotetraploid origin hypothesis of Bauhinia.</title>
        <authorList>
            <person name="Zhong Y."/>
            <person name="Chen Y."/>
            <person name="Zheng D."/>
            <person name="Pang J."/>
            <person name="Liu Y."/>
            <person name="Luo S."/>
            <person name="Meng S."/>
            <person name="Qian L."/>
            <person name="Wei D."/>
            <person name="Dai S."/>
            <person name="Zhou R."/>
        </authorList>
    </citation>
    <scope>NUCLEOTIDE SEQUENCE [LARGE SCALE GENOMIC DNA]</scope>
    <source>
        <strain evidence="1">BV-YZ2020</strain>
    </source>
</reference>
<dbReference type="Proteomes" id="UP000828941">
    <property type="component" value="Chromosome 2"/>
</dbReference>
<dbReference type="EMBL" id="CM039427">
    <property type="protein sequence ID" value="KAI4355800.1"/>
    <property type="molecule type" value="Genomic_DNA"/>
</dbReference>
<organism evidence="1 2">
    <name type="scientific">Bauhinia variegata</name>
    <name type="common">Purple orchid tree</name>
    <name type="synonym">Phanera variegata</name>
    <dbReference type="NCBI Taxonomy" id="167791"/>
    <lineage>
        <taxon>Eukaryota</taxon>
        <taxon>Viridiplantae</taxon>
        <taxon>Streptophyta</taxon>
        <taxon>Embryophyta</taxon>
        <taxon>Tracheophyta</taxon>
        <taxon>Spermatophyta</taxon>
        <taxon>Magnoliopsida</taxon>
        <taxon>eudicotyledons</taxon>
        <taxon>Gunneridae</taxon>
        <taxon>Pentapetalae</taxon>
        <taxon>rosids</taxon>
        <taxon>fabids</taxon>
        <taxon>Fabales</taxon>
        <taxon>Fabaceae</taxon>
        <taxon>Cercidoideae</taxon>
        <taxon>Cercideae</taxon>
        <taxon>Bauhiniinae</taxon>
        <taxon>Bauhinia</taxon>
    </lineage>
</organism>
<gene>
    <name evidence="1" type="ORF">L6164_004539</name>
</gene>
<comment type="caution">
    <text evidence="1">The sequence shown here is derived from an EMBL/GenBank/DDBJ whole genome shotgun (WGS) entry which is preliminary data.</text>
</comment>